<feature type="coiled-coil region" evidence="1">
    <location>
        <begin position="131"/>
        <end position="246"/>
    </location>
</feature>
<keyword evidence="5" id="KW-1185">Reference proteome</keyword>
<dbReference type="Gene3D" id="2.40.50.100">
    <property type="match status" value="1"/>
</dbReference>
<name>A0A0R3ECD8_9BRAD</name>
<dbReference type="InterPro" id="IPR058625">
    <property type="entry name" value="MdtA-like_BSH"/>
</dbReference>
<keyword evidence="2" id="KW-1133">Transmembrane helix</keyword>
<keyword evidence="1" id="KW-0175">Coiled coil</keyword>
<dbReference type="RefSeq" id="WP_057741256.1">
    <property type="nucleotide sequence ID" value="NZ_LJYG01000015.1"/>
</dbReference>
<feature type="transmembrane region" description="Helical" evidence="2">
    <location>
        <begin position="35"/>
        <end position="54"/>
    </location>
</feature>
<dbReference type="PRINTS" id="PR01490">
    <property type="entry name" value="RTXTOXIND"/>
</dbReference>
<dbReference type="STRING" id="989370.AOQ71_02450"/>
<accession>A0A0R3ECD8</accession>
<protein>
    <recommendedName>
        <fullName evidence="3">Multidrug resistance protein MdtA-like barrel-sandwich hybrid domain-containing protein</fullName>
    </recommendedName>
</protein>
<evidence type="ECO:0000313" key="4">
    <source>
        <dbReference type="EMBL" id="KRQ17362.1"/>
    </source>
</evidence>
<sequence>MADGPEHIFRASALQRAASPDELDHLIAITKPADWILAVVVTVALIAAIIWGIYGRIPSRVSGQGLLVGSGRVVDAVSAAEGRLASLSISVGDHVERGQIIAQISQTDIEQKYANAVEAYKERQREHDDMAAKVRSELAVKASNLEKLEAAFNKVIEATGQRIQSLDIDVKNLEQLMAKGLTTRKTLEDRRLELTEAQQRRTDSQNEILKLHAQQSDLETQREHELQQAEFAANNARREMQALAGTLGRNSQVVSPITGRVLEIKISTGSVLAVGTPVVAIEDEGSRLEAVIYVPAEQGKSVKPGSQVRIAPSTVKREEFGMMIGTVSSVSEFPVTPQGMTAVLHNDQLVKVFSHDGAPYAVTVSLERDDSTTSGYRWAVGQGPPVHLTSGTLAQAEITTRNRRPLDLVVPLIRKLTGIDG</sequence>
<dbReference type="EMBL" id="LJYG01000015">
    <property type="protein sequence ID" value="KRQ17362.1"/>
    <property type="molecule type" value="Genomic_DNA"/>
</dbReference>
<dbReference type="OrthoDB" id="8439633at2"/>
<keyword evidence="2" id="KW-0812">Transmembrane</keyword>
<dbReference type="InterPro" id="IPR022275">
    <property type="entry name" value="NHPM_bacteriocin_SS_HylD"/>
</dbReference>
<evidence type="ECO:0000256" key="2">
    <source>
        <dbReference type="SAM" id="Phobius"/>
    </source>
</evidence>
<dbReference type="PANTHER" id="PTHR30386">
    <property type="entry name" value="MEMBRANE FUSION SUBUNIT OF EMRAB-TOLC MULTIDRUG EFFLUX PUMP"/>
    <property type="match status" value="1"/>
</dbReference>
<proteinExistence type="predicted"/>
<comment type="caution">
    <text evidence="4">The sequence shown here is derived from an EMBL/GenBank/DDBJ whole genome shotgun (WGS) entry which is preliminary data.</text>
</comment>
<dbReference type="InterPro" id="IPR050739">
    <property type="entry name" value="MFP"/>
</dbReference>
<feature type="domain" description="Multidrug resistance protein MdtA-like barrel-sandwich hybrid" evidence="3">
    <location>
        <begin position="73"/>
        <end position="277"/>
    </location>
</feature>
<evidence type="ECO:0000313" key="5">
    <source>
        <dbReference type="Proteomes" id="UP000051936"/>
    </source>
</evidence>
<organism evidence="4 5">
    <name type="scientific">Bradyrhizobium manausense</name>
    <dbReference type="NCBI Taxonomy" id="989370"/>
    <lineage>
        <taxon>Bacteria</taxon>
        <taxon>Pseudomonadati</taxon>
        <taxon>Pseudomonadota</taxon>
        <taxon>Alphaproteobacteria</taxon>
        <taxon>Hyphomicrobiales</taxon>
        <taxon>Nitrobacteraceae</taxon>
        <taxon>Bradyrhizobium</taxon>
    </lineage>
</organism>
<evidence type="ECO:0000259" key="3">
    <source>
        <dbReference type="Pfam" id="PF25917"/>
    </source>
</evidence>
<dbReference type="Proteomes" id="UP000051936">
    <property type="component" value="Unassembled WGS sequence"/>
</dbReference>
<reference evidence="4 5" key="1">
    <citation type="submission" date="2015-09" db="EMBL/GenBank/DDBJ databases">
        <title>Draft Genome Sequence of Bradyrhizobium manausense Strain BR 3351T, a Novel Symbiotic Nitrogen-Fixing Alphaproteobacterium Isolated from Brazilian Amazon Rain Forest.</title>
        <authorList>
            <person name="De Araujo J.L."/>
            <person name="Zilli J.E."/>
        </authorList>
    </citation>
    <scope>NUCLEOTIDE SEQUENCE [LARGE SCALE GENOMIC DNA]</scope>
    <source>
        <strain evidence="4 5">BR3351</strain>
    </source>
</reference>
<dbReference type="Pfam" id="PF25917">
    <property type="entry name" value="BSH_RND"/>
    <property type="match status" value="1"/>
</dbReference>
<evidence type="ECO:0000256" key="1">
    <source>
        <dbReference type="SAM" id="Coils"/>
    </source>
</evidence>
<gene>
    <name evidence="4" type="ORF">AOQ71_02450</name>
</gene>
<dbReference type="PANTHER" id="PTHR30386:SF28">
    <property type="entry name" value="EXPORTED PROTEIN"/>
    <property type="match status" value="1"/>
</dbReference>
<dbReference type="NCBIfam" id="TIGR03794">
    <property type="entry name" value="NHLM_micro_HlyD"/>
    <property type="match status" value="1"/>
</dbReference>
<dbReference type="AlphaFoldDB" id="A0A0R3ECD8"/>
<keyword evidence="2" id="KW-0472">Membrane</keyword>